<proteinExistence type="predicted"/>
<accession>A0A5C6FQ11</accession>
<evidence type="ECO:0008006" key="4">
    <source>
        <dbReference type="Google" id="ProtNLM"/>
    </source>
</evidence>
<protein>
    <recommendedName>
        <fullName evidence="4">Outer membrane protein transport protein (OMPP1/FadL/TodX)</fullName>
    </recommendedName>
</protein>
<dbReference type="RefSeq" id="WP_146410160.1">
    <property type="nucleotide sequence ID" value="NZ_SJPZ01000001.1"/>
</dbReference>
<dbReference type="Proteomes" id="UP000316476">
    <property type="component" value="Unassembled WGS sequence"/>
</dbReference>
<gene>
    <name evidence="2" type="ORF">V7x_00240</name>
</gene>
<feature type="signal peptide" evidence="1">
    <location>
        <begin position="1"/>
        <end position="20"/>
    </location>
</feature>
<dbReference type="Pfam" id="PF07585">
    <property type="entry name" value="BBP7"/>
    <property type="match status" value="1"/>
</dbReference>
<comment type="caution">
    <text evidence="2">The sequence shown here is derived from an EMBL/GenBank/DDBJ whole genome shotgun (WGS) entry which is preliminary data.</text>
</comment>
<sequence length="440" mass="48304" precursor="true">MRSPAAACLIWCCLTSILVAQNGYGPVAPAYSPSAFTTTAQLDPYAMVVPTDYIASPMGAFPDGITDGMLVPMANDLTGRFSDRLWFSAEYLYWRPEGMHTPALATTSSTGTPQNEAGILGFPNTTVLFGGRKINDDTQGGFRLRGGMWWTPAANLGIQWEYFDLAEQGDGFARSASGTTILARPFFDTTNDRETAQLIAFPNLVEGQLRIATHSKLRSFSLSARGGICPRCDGLCACGPSDRMDWIVGYRCLKLNDAIRFEENLNSLVTATPGTIALNESFESSNKFDGIQLGFVRRVHYRNVWGETLMRVSVGRNEQTVQISGTSDLTEFGVTESFTGGLLAQRSNIGTHSRDEFVMIPELGFTLGFRVTDWLDATLGYTVLYFPNVVRAGDHIDTDVNPNLIPEETVPLTGSLRPQFYFNETDYFAHGLSIGGEIRF</sequence>
<organism evidence="2 3">
    <name type="scientific">Crateriforma conspicua</name>
    <dbReference type="NCBI Taxonomy" id="2527996"/>
    <lineage>
        <taxon>Bacteria</taxon>
        <taxon>Pseudomonadati</taxon>
        <taxon>Planctomycetota</taxon>
        <taxon>Planctomycetia</taxon>
        <taxon>Planctomycetales</taxon>
        <taxon>Planctomycetaceae</taxon>
        <taxon>Crateriforma</taxon>
    </lineage>
</organism>
<keyword evidence="1" id="KW-0732">Signal</keyword>
<dbReference type="AlphaFoldDB" id="A0A5C6FQ11"/>
<feature type="chain" id="PRO_5022939664" description="Outer membrane protein transport protein (OMPP1/FadL/TodX)" evidence="1">
    <location>
        <begin position="21"/>
        <end position="440"/>
    </location>
</feature>
<dbReference type="InterPro" id="IPR011446">
    <property type="entry name" value="BBP7"/>
</dbReference>
<reference evidence="2 3" key="1">
    <citation type="submission" date="2019-02" db="EMBL/GenBank/DDBJ databases">
        <title>Deep-cultivation of Planctomycetes and their phenomic and genomic characterization uncovers novel biology.</title>
        <authorList>
            <person name="Wiegand S."/>
            <person name="Jogler M."/>
            <person name="Boedeker C."/>
            <person name="Pinto D."/>
            <person name="Vollmers J."/>
            <person name="Rivas-Marin E."/>
            <person name="Kohn T."/>
            <person name="Peeters S.H."/>
            <person name="Heuer A."/>
            <person name="Rast P."/>
            <person name="Oberbeckmann S."/>
            <person name="Bunk B."/>
            <person name="Jeske O."/>
            <person name="Meyerdierks A."/>
            <person name="Storesund J.E."/>
            <person name="Kallscheuer N."/>
            <person name="Luecker S."/>
            <person name="Lage O.M."/>
            <person name="Pohl T."/>
            <person name="Merkel B.J."/>
            <person name="Hornburger P."/>
            <person name="Mueller R.-W."/>
            <person name="Bruemmer F."/>
            <person name="Labrenz M."/>
            <person name="Spormann A.M."/>
            <person name="Op Den Camp H."/>
            <person name="Overmann J."/>
            <person name="Amann R."/>
            <person name="Jetten M.S.M."/>
            <person name="Mascher T."/>
            <person name="Medema M.H."/>
            <person name="Devos D.P."/>
            <person name="Kaster A.-K."/>
            <person name="Ovreas L."/>
            <person name="Rohde M."/>
            <person name="Galperin M.Y."/>
            <person name="Jogler C."/>
        </authorList>
    </citation>
    <scope>NUCLEOTIDE SEQUENCE [LARGE SCALE GENOMIC DNA]</scope>
    <source>
        <strain evidence="2 3">V7</strain>
    </source>
</reference>
<name>A0A5C6FQ11_9PLAN</name>
<evidence type="ECO:0000313" key="2">
    <source>
        <dbReference type="EMBL" id="TWU64481.1"/>
    </source>
</evidence>
<evidence type="ECO:0000256" key="1">
    <source>
        <dbReference type="SAM" id="SignalP"/>
    </source>
</evidence>
<evidence type="ECO:0000313" key="3">
    <source>
        <dbReference type="Proteomes" id="UP000316476"/>
    </source>
</evidence>
<dbReference type="EMBL" id="SJPZ01000001">
    <property type="protein sequence ID" value="TWU64481.1"/>
    <property type="molecule type" value="Genomic_DNA"/>
</dbReference>
<dbReference type="OrthoDB" id="8212403at2"/>